<evidence type="ECO:0000259" key="1">
    <source>
        <dbReference type="Pfam" id="PF24626"/>
    </source>
</evidence>
<accession>A0ABM3QW82</accession>
<name>A0ABM3QW82_SPIOL</name>
<dbReference type="PANTHER" id="PTHR46148">
    <property type="entry name" value="CHROMO DOMAIN-CONTAINING PROTEIN"/>
    <property type="match status" value="1"/>
</dbReference>
<dbReference type="PANTHER" id="PTHR46148:SF60">
    <property type="entry name" value="CHROMO DOMAIN-CONTAINING PROTEIN"/>
    <property type="match status" value="1"/>
</dbReference>
<proteinExistence type="predicted"/>
<organism evidence="2 3">
    <name type="scientific">Spinacia oleracea</name>
    <name type="common">Spinach</name>
    <dbReference type="NCBI Taxonomy" id="3562"/>
    <lineage>
        <taxon>Eukaryota</taxon>
        <taxon>Viridiplantae</taxon>
        <taxon>Streptophyta</taxon>
        <taxon>Embryophyta</taxon>
        <taxon>Tracheophyta</taxon>
        <taxon>Spermatophyta</taxon>
        <taxon>Magnoliopsida</taxon>
        <taxon>eudicotyledons</taxon>
        <taxon>Gunneridae</taxon>
        <taxon>Pentapetalae</taxon>
        <taxon>Caryophyllales</taxon>
        <taxon>Chenopodiaceae</taxon>
        <taxon>Chenopodioideae</taxon>
        <taxon>Anserineae</taxon>
        <taxon>Spinacia</taxon>
    </lineage>
</organism>
<gene>
    <name evidence="3" type="primary">LOC130462755</name>
</gene>
<dbReference type="InterPro" id="IPR056924">
    <property type="entry name" value="SH3_Tf2-1"/>
</dbReference>
<protein>
    <recommendedName>
        <fullName evidence="1">Tf2-1-like SH3-like domain-containing protein</fullName>
    </recommendedName>
</protein>
<reference evidence="2" key="1">
    <citation type="journal article" date="2021" name="Nat. Commun.">
        <title>Genomic analyses provide insights into spinach domestication and the genetic basis of agronomic traits.</title>
        <authorList>
            <person name="Cai X."/>
            <person name="Sun X."/>
            <person name="Xu C."/>
            <person name="Sun H."/>
            <person name="Wang X."/>
            <person name="Ge C."/>
            <person name="Zhang Z."/>
            <person name="Wang Q."/>
            <person name="Fei Z."/>
            <person name="Jiao C."/>
            <person name="Wang Q."/>
        </authorList>
    </citation>
    <scope>NUCLEOTIDE SEQUENCE [LARGE SCALE GENOMIC DNA]</scope>
    <source>
        <strain evidence="2">cv. Varoflay</strain>
    </source>
</reference>
<evidence type="ECO:0000313" key="3">
    <source>
        <dbReference type="RefSeq" id="XP_056687624.1"/>
    </source>
</evidence>
<dbReference type="Proteomes" id="UP000813463">
    <property type="component" value="Chromosome 1"/>
</dbReference>
<evidence type="ECO:0000313" key="2">
    <source>
        <dbReference type="Proteomes" id="UP000813463"/>
    </source>
</evidence>
<keyword evidence="2" id="KW-1185">Reference proteome</keyword>
<reference evidence="3" key="2">
    <citation type="submission" date="2025-08" db="UniProtKB">
        <authorList>
            <consortium name="RefSeq"/>
        </authorList>
    </citation>
    <scope>IDENTIFICATION</scope>
    <source>
        <tissue evidence="3">Leaf</tissue>
    </source>
</reference>
<feature type="domain" description="Tf2-1-like SH3-like" evidence="1">
    <location>
        <begin position="24"/>
        <end position="89"/>
    </location>
</feature>
<dbReference type="Pfam" id="PF24626">
    <property type="entry name" value="SH3_Tf2-1"/>
    <property type="match status" value="1"/>
</dbReference>
<dbReference type="GeneID" id="130462755"/>
<sequence>MKAAQSRQKSYEDQRRRPLEFKVGDHVFLKISPTKGVMRFGQTGKLIPRYIESCEILERVSKVAYRLALPTDLEKVHNVFHFLMLRKYVPDPSHVFTHEPLSLRNDLTYEEKPIEILDRREKRLRNKMIPMVKVLWANHLTSEATWEVEDQFKSKYPQLFA</sequence>
<dbReference type="RefSeq" id="XP_056687624.1">
    <property type="nucleotide sequence ID" value="XM_056831646.1"/>
</dbReference>